<dbReference type="SMART" id="SM00827">
    <property type="entry name" value="PKS_AT"/>
    <property type="match status" value="1"/>
</dbReference>
<feature type="domain" description="Carrier" evidence="9">
    <location>
        <begin position="901"/>
        <end position="977"/>
    </location>
</feature>
<dbReference type="Pfam" id="PF00550">
    <property type="entry name" value="PP-binding"/>
    <property type="match status" value="2"/>
</dbReference>
<dbReference type="InterPro" id="IPR005814">
    <property type="entry name" value="Aminotrans_3"/>
</dbReference>
<feature type="domain" description="Carrier" evidence="9">
    <location>
        <begin position="2889"/>
        <end position="2963"/>
    </location>
</feature>
<evidence type="ECO:0000256" key="6">
    <source>
        <dbReference type="ARBA" id="ARBA00022898"/>
    </source>
</evidence>
<dbReference type="SUPFAM" id="SSF52777">
    <property type="entry name" value="CoA-dependent acyltransferases"/>
    <property type="match status" value="2"/>
</dbReference>
<gene>
    <name evidence="11" type="ORF">OJ996_10235</name>
</gene>
<dbReference type="CDD" id="cd00833">
    <property type="entry name" value="PKS"/>
    <property type="match status" value="1"/>
</dbReference>
<dbReference type="InterPro" id="IPR014030">
    <property type="entry name" value="Ketoacyl_synth_N"/>
</dbReference>
<dbReference type="InterPro" id="IPR016036">
    <property type="entry name" value="Malonyl_transacylase_ACP-bd"/>
</dbReference>
<keyword evidence="4" id="KW-0808">Transferase</keyword>
<dbReference type="Gene3D" id="3.40.50.980">
    <property type="match status" value="2"/>
</dbReference>
<dbReference type="Gene3D" id="2.30.38.10">
    <property type="entry name" value="Luciferase, Domain 3"/>
    <property type="match status" value="1"/>
</dbReference>
<dbReference type="Gene3D" id="3.30.559.10">
    <property type="entry name" value="Chloramphenicol acetyltransferase-like domain"/>
    <property type="match status" value="1"/>
</dbReference>
<evidence type="ECO:0000256" key="3">
    <source>
        <dbReference type="ARBA" id="ARBA00022553"/>
    </source>
</evidence>
<dbReference type="Gene3D" id="3.30.559.30">
    <property type="entry name" value="Nonribosomal peptide synthetase, condensation domain"/>
    <property type="match status" value="1"/>
</dbReference>
<dbReference type="InterPro" id="IPR020806">
    <property type="entry name" value="PKS_PP-bd"/>
</dbReference>
<dbReference type="Pfam" id="PF00668">
    <property type="entry name" value="Condensation"/>
    <property type="match status" value="1"/>
</dbReference>
<evidence type="ECO:0000313" key="11">
    <source>
        <dbReference type="EMBL" id="MCW1913955.1"/>
    </source>
</evidence>
<keyword evidence="6" id="KW-0663">Pyridoxal phosphate</keyword>
<dbReference type="InterPro" id="IPR016039">
    <property type="entry name" value="Thiolase-like"/>
</dbReference>
<dbReference type="Pfam" id="PF02801">
    <property type="entry name" value="Ketoacyl-synt_C"/>
    <property type="match status" value="1"/>
</dbReference>
<keyword evidence="5" id="KW-0677">Repeat</keyword>
<sequence length="2984" mass="323632">MNDELPPPEAIAVIGMSGRFPGAANPDEFWQNLIAGKDCITRFDSRTDQDGAKYVGARSTLEKPDLFDAGFFGIYPKEAELMDPQHRIFLECAWEAIEHGGYDPHAYPGMIGVYAGLSLNTYLLHNLGKAKELAKNYQVAEYQTMLGNDKDFMPVRVSYKLNLRGPSMTVQTACSTSLVAICQAATSLLTYQCDMALAGGVSISFPQQRDYLYTEEGMVSGDGKVRAFDEKANGTVFGHGCGVVLLKRLSEAVADRDPILAVIKGWAVNNDGSDKIGFAAPGLNAQAEVIALAQASAGVSPQEVSYIEAHGTGTPLGDPIEIAALTKAFRDGGAVGNGYCAIGTGKTHIGHLDVAAGVTGLIKTIQQFRHGKIPALLHFSAPNPRIDFSNSPLAPVAEEKAWERNGTPRIAGVSAFGVGGTNAHVVMEEAPEIAPTSEGRKQQLLVLSAKTATALEAMSANLAGHLNPEISLSDVAYTLATGRKAFPFRRQLVAASVEEAIAKLREPVKSAAAAKPAKVAFLFPGQGSQYLNMGRELLGEAAFRDAVDECAAILQRHLDLDIRETLYPGEEEQAAAEERIHQTWLTQPCIFVTEYALARLWISWGITPSLLIGHSIGEYVAAVLAGTFTLPDALALLATRARFMQDLPSGAMLAVRQGADELVLPEGIHLAAINSPKLCTVSGSHEAVAAFQSELEDKKIACRALKTSHAFHSAMMEPIVEPFTAEAAKVRANAPAIPWISTCTGKAMDAATLADPGYWARQLRHEVRFTDALATAFAEEGLILLEVGPGQALAPFARQHPDKKASTVISTLPSASADLADLLNAAGELWKTGCAPDWNTFFARQERARLHLPTYPFERQSYWIDKSGEPDAAAAPAAVPAAAAPVLPLSTPPPAMSAPADRTPDLATKLRAIVLDLSGVAVEDDAATFTELGFDSLFLTQASQAVQSRFGVKVTFRQMLGELSSVVALAKHLAAEMPADAAPLTTTPVVAAAPVAVLPGMSAPVNGSSTIEQLMANQIHLMQALLENQRAANGAVAPARSEAATSQLPAVKWPEGHSRNVSANTRFGPYKPIDKGENGGLTATQQKALDELIARYVRKTASSKAYTAEHRDHYADPRAVSGFKSLWKEMVYPIVSARSKGAKIWDLDGNEYVDITMGFGTYFFGHSPDWLIEAVEKQLKTGIEIGPQSPIAGKLAKAICELTRMDRATFCNTGSEAVMAAMRLSRTITGRTRIAYFTGDYHGMFEEVLVRGAWVDGVYKAQPIAPGIPQSLVENMLVLDYADPASLEILRAHAHELAAVMVEPVQSRAPGLQPREFMHEVRAITKASGTALIFDEVVTGFRCHPGGAQAYFGIEADMATYGKVIGGGMPIGVLAGKREYMDALDGGAWNYGDDSFPEVGVTFFAGTFVRHPLALAAAWRVVEHLKGEGPRLQIEVTERVERLCRTLNEYFATIGVPIRLPHFSAYAVIEHAADLKHASLLWYFLRERGVHVWEGRPLYFTTAHGDEDFDRIIRGFTEAVADMQAAGFLPASTVVCDAPSVFPRRDVSPTTEAQREIFHSLMMGDEANCSYNESNVIRFEGGLDTAALRAALLDLVVRHPALRSTFSEDGQQQIFHAAPRELEIAEHDFSALTPDVRGMHWSQAREEEARSPFKLTEGPLLRLQLARLSADTHELLFTAHHLVCDGWSFGMILMELAEAYNARKAERLPMLPPAMSFADYARLEVSNKDSAERVAAESFWVAKFESGAPVLELPTDRPRPQLKTYAGAMEAITLDADRYSRLKKASPKLGGTLFATLLGTFATLLHRLTGQEDLVIGVPAAGQTRVGRDELVGHCLNFLPLRLNAAAERPFRAFAAEVKEQVLEAYDYQDYTFGSLLKKLTLPRDTSRLPLVTVMFNIDKSGADRIAFDGLSFDVETNPKRHVNFDLFFNLVQTDERMIVECEYNTDLHDAATIRRWLGCFEQLIESAIANGDAALQALPILTPEEGARVLGEWNATEREYPREATLDCLVSSIAGRVPEKTALRCGGQALNYSQLELRATAIAARLQNAGVKRGDLVGIHLERSTDMVAGLLAILKCGAAYVPMDPSFPAERLAFMVEDAHMPVILSQTSLHRELPSSQAVVLLSDEIPGSATGFVAVEKSAEDTAYVIFTSGSTGRPKGVRVPHRAVVNFLNSMRREPGLAPDDVLLAVTTLSFDIAGLEIFLPLSTGAETVIATRDTVIDGNRLADEINRHGIKVLQATPSTWRLLLEAGWTGKEGFKALVGGEAVPRDLVDRLAPICGEVWNVYGPTETTIWSTTAQVFAGEGPVLIGSPIDNTQVYIVNAAMQPQPVGIAGELLIGGDGLAQGYHERPDLTADRFVSTALQGGKLYRTGDLARWLPDGSIECLGRMDHQVKVRGFRIELGDIETHLSAHPAVAQAVAHVQDGRLVAYVRPGNSGEGDGTALWQDQWDLLYKSAIDQSGGGKLDRLDSVIAGWAGATDIDAQVVEWIDMTANRLRKYGPRRIFEIGCGTGQILSRFATETECYWAADISEVAIAALKQELNYPHVKLFHRPADDFSDIPEQYFDTVVINSVAQYFPHSDYLVRVLQGAARTLKPGGRIFLGDIQSNALLAAHHAEILRERAPDGTSCGQLREKIAQRLARETELSIDPAWFDRVDIPGLAHVEIQLRRGRMANETTTYHYDVILHIGEKPAVQVVTKWRQWERLNLEQLEAILAECPDELAIAGIPDVRLNSPLGFLRALEHSPEHGPLPFAPGVPGNALSAEALFAVAEATGYRAHVRWRGNGTAGLIDAIFLPIGSGAFPLWPIQSTPAPLANVPHHEKPSGPGGELPAALRKHLAAKLPDYMVPTSFVVLESFPLTPNGKVDRKALPAPGEQMESSGRDIAAPKNETERQLVEIWKQVLGLREIGTGDDIFELGGDSILIFQISTRATRAGLGLTPAQIFRHRNISAIAADLTAEPEPAPAAATIQRVNRDAYRRKL</sequence>
<dbReference type="Gene3D" id="3.40.640.10">
    <property type="entry name" value="Type I PLP-dependent aspartate aminotransferase-like (Major domain)"/>
    <property type="match status" value="1"/>
</dbReference>
<reference evidence="11" key="1">
    <citation type="submission" date="2022-10" db="EMBL/GenBank/DDBJ databases">
        <title>Luteolibacter sp. GHJ8, whole genome shotgun sequencing project.</title>
        <authorList>
            <person name="Zhao G."/>
            <person name="Shen L."/>
        </authorList>
    </citation>
    <scope>NUCLEOTIDE SEQUENCE</scope>
    <source>
        <strain evidence="11">GHJ8</strain>
    </source>
</reference>
<dbReference type="InterPro" id="IPR020841">
    <property type="entry name" value="PKS_Beta-ketoAc_synthase_dom"/>
</dbReference>
<evidence type="ECO:0000256" key="4">
    <source>
        <dbReference type="ARBA" id="ARBA00022679"/>
    </source>
</evidence>
<dbReference type="InterPro" id="IPR036736">
    <property type="entry name" value="ACP-like_sf"/>
</dbReference>
<dbReference type="PROSITE" id="PS00600">
    <property type="entry name" value="AA_TRANSFER_CLASS_3"/>
    <property type="match status" value="1"/>
</dbReference>
<evidence type="ECO:0000256" key="5">
    <source>
        <dbReference type="ARBA" id="ARBA00022737"/>
    </source>
</evidence>
<keyword evidence="2" id="KW-0596">Phosphopantetheine</keyword>
<dbReference type="InterPro" id="IPR009081">
    <property type="entry name" value="PP-bd_ACP"/>
</dbReference>
<dbReference type="CDD" id="cd19531">
    <property type="entry name" value="LCL_NRPS-like"/>
    <property type="match status" value="1"/>
</dbReference>
<dbReference type="Gene3D" id="3.40.47.10">
    <property type="match status" value="1"/>
</dbReference>
<dbReference type="InterPro" id="IPR010071">
    <property type="entry name" value="AA_adenyl_dom"/>
</dbReference>
<dbReference type="SUPFAM" id="SSF53901">
    <property type="entry name" value="Thiolase-like"/>
    <property type="match status" value="1"/>
</dbReference>
<accession>A0ABT3G417</accession>
<evidence type="ECO:0000256" key="2">
    <source>
        <dbReference type="ARBA" id="ARBA00022450"/>
    </source>
</evidence>
<dbReference type="Pfam" id="PF22621">
    <property type="entry name" value="CurL-like_PKS_C"/>
    <property type="match status" value="1"/>
</dbReference>
<dbReference type="InterPro" id="IPR029063">
    <property type="entry name" value="SAM-dependent_MTases_sf"/>
</dbReference>
<comment type="caution">
    <text evidence="11">The sequence shown here is derived from an EMBL/GenBank/DDBJ whole genome shotgun (WGS) entry which is preliminary data.</text>
</comment>
<dbReference type="PANTHER" id="PTHR43775">
    <property type="entry name" value="FATTY ACID SYNTHASE"/>
    <property type="match status" value="1"/>
</dbReference>
<dbReference type="NCBIfam" id="TIGR01733">
    <property type="entry name" value="AA-adenyl-dom"/>
    <property type="match status" value="1"/>
</dbReference>
<dbReference type="SUPFAM" id="SSF52151">
    <property type="entry name" value="FabD/lysophospholipase-like"/>
    <property type="match status" value="1"/>
</dbReference>
<dbReference type="PROSITE" id="PS50075">
    <property type="entry name" value="CARRIER"/>
    <property type="match status" value="2"/>
</dbReference>
<dbReference type="Gene3D" id="3.40.366.10">
    <property type="entry name" value="Malonyl-Coenzyme A Acyl Carrier Protein, domain 2"/>
    <property type="match status" value="1"/>
</dbReference>
<feature type="domain" description="Ketosynthase family 3 (KS3)" evidence="10">
    <location>
        <begin position="8"/>
        <end position="429"/>
    </location>
</feature>
<dbReference type="InterPro" id="IPR013217">
    <property type="entry name" value="Methyltransf_12"/>
</dbReference>
<comment type="similarity">
    <text evidence="8">In the C-terminal section; belongs to the NRP synthetase family.</text>
</comment>
<dbReference type="Proteomes" id="UP001165653">
    <property type="component" value="Unassembled WGS sequence"/>
</dbReference>
<dbReference type="SUPFAM" id="SSF47336">
    <property type="entry name" value="ACP-like"/>
    <property type="match status" value="2"/>
</dbReference>
<proteinExistence type="inferred from homology"/>
<dbReference type="InterPro" id="IPR050091">
    <property type="entry name" value="PKS_NRPS_Biosynth_Enz"/>
</dbReference>
<dbReference type="PROSITE" id="PS52004">
    <property type="entry name" value="KS3_2"/>
    <property type="match status" value="1"/>
</dbReference>
<keyword evidence="12" id="KW-1185">Reference proteome</keyword>
<dbReference type="Gene3D" id="3.90.1150.10">
    <property type="entry name" value="Aspartate Aminotransferase, domain 1"/>
    <property type="match status" value="1"/>
</dbReference>
<protein>
    <submittedName>
        <fullName evidence="11">Amino acid adenylation domain-containing protein</fullName>
    </submittedName>
</protein>
<dbReference type="InterPro" id="IPR014031">
    <property type="entry name" value="Ketoacyl_synth_C"/>
</dbReference>
<dbReference type="Pfam" id="PF08242">
    <property type="entry name" value="Methyltransf_12"/>
    <property type="match status" value="1"/>
</dbReference>
<dbReference type="RefSeq" id="WP_264513457.1">
    <property type="nucleotide sequence ID" value="NZ_JAPDDR010000004.1"/>
</dbReference>
<dbReference type="InterPro" id="IPR020845">
    <property type="entry name" value="AMP-binding_CS"/>
</dbReference>
<dbReference type="InterPro" id="IPR000873">
    <property type="entry name" value="AMP-dep_synth/lig_dom"/>
</dbReference>
<dbReference type="Gene3D" id="3.30.300.30">
    <property type="match status" value="2"/>
</dbReference>
<dbReference type="EMBL" id="JAPDDR010000004">
    <property type="protein sequence ID" value="MCW1913955.1"/>
    <property type="molecule type" value="Genomic_DNA"/>
</dbReference>
<dbReference type="SUPFAM" id="SSF55048">
    <property type="entry name" value="Probable ACP-binding domain of malonyl-CoA ACP transacylase"/>
    <property type="match status" value="1"/>
</dbReference>
<evidence type="ECO:0000313" key="12">
    <source>
        <dbReference type="Proteomes" id="UP001165653"/>
    </source>
</evidence>
<dbReference type="Gene3D" id="1.10.1200.10">
    <property type="entry name" value="ACP-like"/>
    <property type="match status" value="2"/>
</dbReference>
<dbReference type="InterPro" id="IPR018201">
    <property type="entry name" value="Ketoacyl_synth_AS"/>
</dbReference>
<dbReference type="InterPro" id="IPR015422">
    <property type="entry name" value="PyrdxlP-dep_Trfase_small"/>
</dbReference>
<dbReference type="InterPro" id="IPR016035">
    <property type="entry name" value="Acyl_Trfase/lysoPLipase"/>
</dbReference>
<keyword evidence="7" id="KW-0511">Multifunctional enzyme</keyword>
<dbReference type="Gene3D" id="3.40.50.150">
    <property type="entry name" value="Vaccinia Virus protein VP39"/>
    <property type="match status" value="1"/>
</dbReference>
<evidence type="ECO:0000259" key="9">
    <source>
        <dbReference type="PROSITE" id="PS50075"/>
    </source>
</evidence>
<dbReference type="InterPro" id="IPR014043">
    <property type="entry name" value="Acyl_transferase_dom"/>
</dbReference>
<dbReference type="InterPro" id="IPR001242">
    <property type="entry name" value="Condensation_dom"/>
</dbReference>
<evidence type="ECO:0000259" key="10">
    <source>
        <dbReference type="PROSITE" id="PS52004"/>
    </source>
</evidence>
<organism evidence="11 12">
    <name type="scientific">Luteolibacter rhizosphaerae</name>
    <dbReference type="NCBI Taxonomy" id="2989719"/>
    <lineage>
        <taxon>Bacteria</taxon>
        <taxon>Pseudomonadati</taxon>
        <taxon>Verrucomicrobiota</taxon>
        <taxon>Verrucomicrobiia</taxon>
        <taxon>Verrucomicrobiales</taxon>
        <taxon>Verrucomicrobiaceae</taxon>
        <taxon>Luteolibacter</taxon>
    </lineage>
</organism>
<dbReference type="InterPro" id="IPR045851">
    <property type="entry name" value="AMP-bd_C_sf"/>
</dbReference>
<dbReference type="SUPFAM" id="SSF53383">
    <property type="entry name" value="PLP-dependent transferases"/>
    <property type="match status" value="1"/>
</dbReference>
<dbReference type="Pfam" id="PF00501">
    <property type="entry name" value="AMP-binding"/>
    <property type="match status" value="1"/>
</dbReference>
<dbReference type="CDD" id="cd02440">
    <property type="entry name" value="AdoMet_MTases"/>
    <property type="match status" value="1"/>
</dbReference>
<dbReference type="PANTHER" id="PTHR43775:SF51">
    <property type="entry name" value="INACTIVE PHENOLPHTHIOCEROL SYNTHESIS POLYKETIDE SYNTHASE TYPE I PKS1-RELATED"/>
    <property type="match status" value="1"/>
</dbReference>
<dbReference type="PROSITE" id="PS00455">
    <property type="entry name" value="AMP_BINDING"/>
    <property type="match status" value="1"/>
</dbReference>
<dbReference type="InterPro" id="IPR015424">
    <property type="entry name" value="PyrdxlP-dep_Trfase"/>
</dbReference>
<dbReference type="SUPFAM" id="SSF56801">
    <property type="entry name" value="Acetyl-CoA synthetase-like"/>
    <property type="match status" value="1"/>
</dbReference>
<dbReference type="SUPFAM" id="SSF53335">
    <property type="entry name" value="S-adenosyl-L-methionine-dependent methyltransferases"/>
    <property type="match status" value="1"/>
</dbReference>
<dbReference type="InterPro" id="IPR023213">
    <property type="entry name" value="CAT-like_dom_sf"/>
</dbReference>
<dbReference type="InterPro" id="IPR049704">
    <property type="entry name" value="Aminotrans_3_PPA_site"/>
</dbReference>
<dbReference type="InterPro" id="IPR015421">
    <property type="entry name" value="PyrdxlP-dep_Trfase_major"/>
</dbReference>
<keyword evidence="3" id="KW-0597">Phosphoprotein</keyword>
<dbReference type="InterPro" id="IPR001227">
    <property type="entry name" value="Ac_transferase_dom_sf"/>
</dbReference>
<comment type="cofactor">
    <cofactor evidence="1">
        <name>pyridoxal 5'-phosphate</name>
        <dbReference type="ChEBI" id="CHEBI:597326"/>
    </cofactor>
</comment>
<evidence type="ECO:0000256" key="8">
    <source>
        <dbReference type="ARBA" id="ARBA00029443"/>
    </source>
</evidence>
<dbReference type="SMART" id="SM00823">
    <property type="entry name" value="PKS_PP"/>
    <property type="match status" value="2"/>
</dbReference>
<evidence type="ECO:0000256" key="7">
    <source>
        <dbReference type="ARBA" id="ARBA00023268"/>
    </source>
</evidence>
<dbReference type="PROSITE" id="PS00606">
    <property type="entry name" value="KS3_1"/>
    <property type="match status" value="1"/>
</dbReference>
<dbReference type="Pfam" id="PF00698">
    <property type="entry name" value="Acyl_transf_1"/>
    <property type="match status" value="1"/>
</dbReference>
<evidence type="ECO:0000256" key="1">
    <source>
        <dbReference type="ARBA" id="ARBA00001933"/>
    </source>
</evidence>
<dbReference type="Pfam" id="PF00202">
    <property type="entry name" value="Aminotran_3"/>
    <property type="match status" value="1"/>
</dbReference>
<name>A0ABT3G417_9BACT</name>
<dbReference type="SMART" id="SM00825">
    <property type="entry name" value="PKS_KS"/>
    <property type="match status" value="1"/>
</dbReference>
<dbReference type="Pfam" id="PF00109">
    <property type="entry name" value="ketoacyl-synt"/>
    <property type="match status" value="1"/>
</dbReference>
<dbReference type="Gene3D" id="3.30.70.3290">
    <property type="match status" value="1"/>
</dbReference>